<dbReference type="AlphaFoldDB" id="A0A4Q4RS05"/>
<name>A0A4Q4RS05_9PLEO</name>
<proteinExistence type="predicted"/>
<evidence type="ECO:0000256" key="1">
    <source>
        <dbReference type="SAM" id="MobiDB-lite"/>
    </source>
</evidence>
<feature type="transmembrane region" description="Helical" evidence="2">
    <location>
        <begin position="98"/>
        <end position="119"/>
    </location>
</feature>
<dbReference type="Proteomes" id="UP000293823">
    <property type="component" value="Unassembled WGS sequence"/>
</dbReference>
<reference evidence="4" key="1">
    <citation type="journal article" date="2019" name="bioRxiv">
        <title>Genomics, evolutionary history and diagnostics of the Alternaria alternata species group including apple and Asian pear pathotypes.</title>
        <authorList>
            <person name="Armitage A.D."/>
            <person name="Cockerton H.M."/>
            <person name="Sreenivasaprasad S."/>
            <person name="Woodhall J.W."/>
            <person name="Lane C.R."/>
            <person name="Harrison R.J."/>
            <person name="Clarkson J.P."/>
        </authorList>
    </citation>
    <scope>NUCLEOTIDE SEQUENCE [LARGE SCALE GENOMIC DNA]</scope>
    <source>
        <strain evidence="4">RGR 97.0016</strain>
    </source>
</reference>
<dbReference type="OrthoDB" id="3692833at2759"/>
<gene>
    <name evidence="3" type="ORF">AA0113_g7287</name>
</gene>
<keyword evidence="4" id="KW-1185">Reference proteome</keyword>
<feature type="region of interest" description="Disordered" evidence="1">
    <location>
        <begin position="136"/>
        <end position="216"/>
    </location>
</feature>
<keyword evidence="2" id="KW-0812">Transmembrane</keyword>
<dbReference type="EMBL" id="PEJP01000028">
    <property type="protein sequence ID" value="RYO59842.1"/>
    <property type="molecule type" value="Genomic_DNA"/>
</dbReference>
<evidence type="ECO:0000313" key="4">
    <source>
        <dbReference type="Proteomes" id="UP000293823"/>
    </source>
</evidence>
<feature type="compositionally biased region" description="Acidic residues" evidence="1">
    <location>
        <begin position="136"/>
        <end position="145"/>
    </location>
</feature>
<accession>A0A4Q4RS05</accession>
<evidence type="ECO:0000313" key="3">
    <source>
        <dbReference type="EMBL" id="RYO59842.1"/>
    </source>
</evidence>
<evidence type="ECO:0000256" key="2">
    <source>
        <dbReference type="SAM" id="Phobius"/>
    </source>
</evidence>
<keyword evidence="2" id="KW-1133">Transmembrane helix</keyword>
<organism evidence="3 4">
    <name type="scientific">Alternaria arborescens</name>
    <dbReference type="NCBI Taxonomy" id="156630"/>
    <lineage>
        <taxon>Eukaryota</taxon>
        <taxon>Fungi</taxon>
        <taxon>Dikarya</taxon>
        <taxon>Ascomycota</taxon>
        <taxon>Pezizomycotina</taxon>
        <taxon>Dothideomycetes</taxon>
        <taxon>Pleosporomycetidae</taxon>
        <taxon>Pleosporales</taxon>
        <taxon>Pleosporineae</taxon>
        <taxon>Pleosporaceae</taxon>
        <taxon>Alternaria</taxon>
        <taxon>Alternaria sect. Alternaria</taxon>
    </lineage>
</organism>
<keyword evidence="2" id="KW-0472">Membrane</keyword>
<protein>
    <submittedName>
        <fullName evidence="3">Uncharacterized protein</fullName>
    </submittedName>
</protein>
<comment type="caution">
    <text evidence="3">The sequence shown here is derived from an EMBL/GenBank/DDBJ whole genome shotgun (WGS) entry which is preliminary data.</text>
</comment>
<feature type="compositionally biased region" description="Basic and acidic residues" evidence="1">
    <location>
        <begin position="148"/>
        <end position="171"/>
    </location>
</feature>
<sequence>MLSIVAVAVMGIEDVRRAYTIDFGRDVIETGCITCIPDASPTNTIGVRTIASAASITVDQGVSSGHLPLEEIFYMSPAPTKHSPRPSSQLTAEAKTGIIAASVAVFVILLLFVLEYTYLRRKRRDRALERTIDEVEDGTEVEESTASESKENMVLESRVEIVIEEEQRSESESWDGESQWGVGTDGEDSDGDLGEWGRGGGWERGRNGMSLPRTES</sequence>